<protein>
    <submittedName>
        <fullName evidence="3">16S rRNA (Guanine(966)-N(2))-methyltransferase RsmD</fullName>
    </submittedName>
</protein>
<dbReference type="PROSITE" id="PS00092">
    <property type="entry name" value="N6_MTASE"/>
    <property type="match status" value="1"/>
</dbReference>
<keyword evidence="4" id="KW-1185">Reference proteome</keyword>
<accession>A0A7Y9PGF8</accession>
<name>A0A7Y9PGF8_9BACT</name>
<gene>
    <name evidence="3" type="ORF">HDF17_001713</name>
</gene>
<dbReference type="EMBL" id="JACCCW010000001">
    <property type="protein sequence ID" value="NYF79426.1"/>
    <property type="molecule type" value="Genomic_DNA"/>
</dbReference>
<dbReference type="AlphaFoldDB" id="A0A7Y9PGF8"/>
<dbReference type="Gene3D" id="3.40.50.150">
    <property type="entry name" value="Vaccinia Virus protein VP39"/>
    <property type="match status" value="1"/>
</dbReference>
<dbReference type="GO" id="GO:0031167">
    <property type="term" value="P:rRNA methylation"/>
    <property type="evidence" value="ECO:0007669"/>
    <property type="project" value="InterPro"/>
</dbReference>
<dbReference type="Proteomes" id="UP000589520">
    <property type="component" value="Unassembled WGS sequence"/>
</dbReference>
<dbReference type="Pfam" id="PF03602">
    <property type="entry name" value="Cons_hypoth95"/>
    <property type="match status" value="1"/>
</dbReference>
<evidence type="ECO:0000256" key="2">
    <source>
        <dbReference type="ARBA" id="ARBA00022679"/>
    </source>
</evidence>
<proteinExistence type="predicted"/>
<sequence>MRVIAGTYRSRILTAPKGTETRPTSDRLRETLFNVLSPRLEGCRFIDLYAGTGAVGIEAISRGAAHVWFSENGPAAITALRTNLAALKITRGFTLEDRGTGALLQRLGKLGQLIDLLYLDPPYEAEAEYEATLNFLGSARGRAALSPDALVIAEHSSKSKLSARYGSLHHTRTKKQGEAALSFFAYPEEAKDPVEQE</sequence>
<dbReference type="PIRSF" id="PIRSF004553">
    <property type="entry name" value="CHP00095"/>
    <property type="match status" value="1"/>
</dbReference>
<comment type="caution">
    <text evidence="3">The sequence shown here is derived from an EMBL/GenBank/DDBJ whole genome shotgun (WGS) entry which is preliminary data.</text>
</comment>
<keyword evidence="1 3" id="KW-0489">Methyltransferase</keyword>
<keyword evidence="2 3" id="KW-0808">Transferase</keyword>
<evidence type="ECO:0000313" key="3">
    <source>
        <dbReference type="EMBL" id="NYF79426.1"/>
    </source>
</evidence>
<dbReference type="GO" id="GO:0003676">
    <property type="term" value="F:nucleic acid binding"/>
    <property type="evidence" value="ECO:0007669"/>
    <property type="project" value="InterPro"/>
</dbReference>
<dbReference type="InterPro" id="IPR029063">
    <property type="entry name" value="SAM-dependent_MTases_sf"/>
</dbReference>
<evidence type="ECO:0000256" key="1">
    <source>
        <dbReference type="ARBA" id="ARBA00022603"/>
    </source>
</evidence>
<dbReference type="NCBIfam" id="TIGR00095">
    <property type="entry name" value="16S rRNA (guanine(966)-N(2))-methyltransferase RsmD"/>
    <property type="match status" value="1"/>
</dbReference>
<organism evidence="3 4">
    <name type="scientific">Granulicella arctica</name>
    <dbReference type="NCBI Taxonomy" id="940613"/>
    <lineage>
        <taxon>Bacteria</taxon>
        <taxon>Pseudomonadati</taxon>
        <taxon>Acidobacteriota</taxon>
        <taxon>Terriglobia</taxon>
        <taxon>Terriglobales</taxon>
        <taxon>Acidobacteriaceae</taxon>
        <taxon>Granulicella</taxon>
    </lineage>
</organism>
<dbReference type="InterPro" id="IPR004398">
    <property type="entry name" value="RNA_MeTrfase_RsmD"/>
</dbReference>
<dbReference type="PANTHER" id="PTHR43542">
    <property type="entry name" value="METHYLTRANSFERASE"/>
    <property type="match status" value="1"/>
</dbReference>
<dbReference type="SUPFAM" id="SSF53335">
    <property type="entry name" value="S-adenosyl-L-methionine-dependent methyltransferases"/>
    <property type="match status" value="1"/>
</dbReference>
<dbReference type="GO" id="GO:0008168">
    <property type="term" value="F:methyltransferase activity"/>
    <property type="evidence" value="ECO:0007669"/>
    <property type="project" value="UniProtKB-KW"/>
</dbReference>
<reference evidence="3 4" key="1">
    <citation type="submission" date="2020-07" db="EMBL/GenBank/DDBJ databases">
        <title>Genomic Encyclopedia of Type Strains, Phase IV (KMG-V): Genome sequencing to study the core and pangenomes of soil and plant-associated prokaryotes.</title>
        <authorList>
            <person name="Whitman W."/>
        </authorList>
    </citation>
    <scope>NUCLEOTIDE SEQUENCE [LARGE SCALE GENOMIC DNA]</scope>
    <source>
        <strain evidence="3 4">X4EP2</strain>
    </source>
</reference>
<evidence type="ECO:0000313" key="4">
    <source>
        <dbReference type="Proteomes" id="UP000589520"/>
    </source>
</evidence>
<dbReference type="RefSeq" id="WP_179489695.1">
    <property type="nucleotide sequence ID" value="NZ_JACCCW010000001.1"/>
</dbReference>
<dbReference type="CDD" id="cd02440">
    <property type="entry name" value="AdoMet_MTases"/>
    <property type="match status" value="1"/>
</dbReference>
<dbReference type="PANTHER" id="PTHR43542:SF1">
    <property type="entry name" value="METHYLTRANSFERASE"/>
    <property type="match status" value="1"/>
</dbReference>
<dbReference type="InterPro" id="IPR002052">
    <property type="entry name" value="DNA_methylase_N6_adenine_CS"/>
</dbReference>